<reference evidence="3 4" key="1">
    <citation type="submission" date="2019-03" db="EMBL/GenBank/DDBJ databases">
        <title>Sequencing the genomes of 1000 actinobacteria strains.</title>
        <authorList>
            <person name="Klenk H.-P."/>
        </authorList>
    </citation>
    <scope>NUCLEOTIDE SEQUENCE [LARGE SCALE GENOMIC DNA]</scope>
    <source>
        <strain evidence="3 4">DSM 44969</strain>
    </source>
</reference>
<evidence type="ECO:0000313" key="3">
    <source>
        <dbReference type="EMBL" id="TCK19837.1"/>
    </source>
</evidence>
<dbReference type="RefSeq" id="WP_132428146.1">
    <property type="nucleotide sequence ID" value="NZ_SMFZ01000002.1"/>
</dbReference>
<feature type="region of interest" description="Disordered" evidence="1">
    <location>
        <begin position="1"/>
        <end position="31"/>
    </location>
</feature>
<organism evidence="3 4">
    <name type="scientific">Pseudonocardia endophytica</name>
    <dbReference type="NCBI Taxonomy" id="401976"/>
    <lineage>
        <taxon>Bacteria</taxon>
        <taxon>Bacillati</taxon>
        <taxon>Actinomycetota</taxon>
        <taxon>Actinomycetes</taxon>
        <taxon>Pseudonocardiales</taxon>
        <taxon>Pseudonocardiaceae</taxon>
        <taxon>Pseudonocardia</taxon>
    </lineage>
</organism>
<evidence type="ECO:0000256" key="1">
    <source>
        <dbReference type="SAM" id="MobiDB-lite"/>
    </source>
</evidence>
<comment type="caution">
    <text evidence="3">The sequence shown here is derived from an EMBL/GenBank/DDBJ whole genome shotgun (WGS) entry which is preliminary data.</text>
</comment>
<dbReference type="AlphaFoldDB" id="A0A4R1HCS9"/>
<feature type="compositionally biased region" description="Basic and acidic residues" evidence="1">
    <location>
        <begin position="8"/>
        <end position="23"/>
    </location>
</feature>
<dbReference type="Proteomes" id="UP000295560">
    <property type="component" value="Unassembled WGS sequence"/>
</dbReference>
<dbReference type="EMBL" id="SMFZ01000002">
    <property type="protein sequence ID" value="TCK19837.1"/>
    <property type="molecule type" value="Genomic_DNA"/>
</dbReference>
<proteinExistence type="predicted"/>
<gene>
    <name evidence="3" type="ORF">EV378_3780</name>
</gene>
<sequence>MTSADTSGETRPDPSELIWERPGGDPGEAGDAVEIAPLPDGGHAMRNAADGPDGSVLYFTKGEWDAFVLGVRDGEFDVG</sequence>
<name>A0A4R1HCS9_PSEEN</name>
<keyword evidence="4" id="KW-1185">Reference proteome</keyword>
<feature type="domain" description="DUF397" evidence="2">
    <location>
        <begin position="27"/>
        <end position="72"/>
    </location>
</feature>
<evidence type="ECO:0000313" key="4">
    <source>
        <dbReference type="Proteomes" id="UP000295560"/>
    </source>
</evidence>
<accession>A0A4R1HCS9</accession>
<dbReference type="OrthoDB" id="4299240at2"/>
<dbReference type="InterPro" id="IPR007278">
    <property type="entry name" value="DUF397"/>
</dbReference>
<dbReference type="Pfam" id="PF04149">
    <property type="entry name" value="DUF397"/>
    <property type="match status" value="1"/>
</dbReference>
<evidence type="ECO:0000259" key="2">
    <source>
        <dbReference type="Pfam" id="PF04149"/>
    </source>
</evidence>
<protein>
    <submittedName>
        <fullName evidence="3">Uncharacterized protein DUF397</fullName>
    </submittedName>
</protein>